<dbReference type="SUPFAM" id="SSF48452">
    <property type="entry name" value="TPR-like"/>
    <property type="match status" value="1"/>
</dbReference>
<gene>
    <name evidence="2" type="ORF">GY24_09770</name>
</gene>
<protein>
    <recommendedName>
        <fullName evidence="1">HTH luxR-type domain-containing protein</fullName>
    </recommendedName>
</protein>
<dbReference type="Pfam" id="PF00196">
    <property type="entry name" value="GerE"/>
    <property type="match status" value="1"/>
</dbReference>
<keyword evidence="3" id="KW-1185">Reference proteome</keyword>
<dbReference type="PROSITE" id="PS00622">
    <property type="entry name" value="HTH_LUXR_1"/>
    <property type="match status" value="1"/>
</dbReference>
<reference evidence="2 3" key="1">
    <citation type="journal article" date="2008" name="Int. J. Syst. Evol. Microbiol.">
        <title>Leifsonia pindariensis sp. nov., isolated from the Pindari glacier of the Indian Himalayas, and emended description of the genus Leifsonia.</title>
        <authorList>
            <person name="Reddy G.S."/>
            <person name="Prabagaran S.R."/>
            <person name="Shivaji S."/>
        </authorList>
    </citation>
    <scope>NUCLEOTIDE SEQUENCE [LARGE SCALE GENOMIC DNA]</scope>
    <source>
        <strain evidence="2 3">PON 10</strain>
    </source>
</reference>
<dbReference type="InterPro" id="IPR000792">
    <property type="entry name" value="Tscrpt_reg_LuxR_C"/>
</dbReference>
<comment type="caution">
    <text evidence="2">The sequence shown here is derived from an EMBL/GenBank/DDBJ whole genome shotgun (WGS) entry which is preliminary data.</text>
</comment>
<dbReference type="InterPro" id="IPR016032">
    <property type="entry name" value="Sig_transdc_resp-reg_C-effctor"/>
</dbReference>
<dbReference type="SUPFAM" id="SSF46894">
    <property type="entry name" value="C-terminal effector domain of the bipartite response regulators"/>
    <property type="match status" value="1"/>
</dbReference>
<dbReference type="Proteomes" id="UP000237755">
    <property type="component" value="Unassembled WGS sequence"/>
</dbReference>
<name>A0ABX5AUZ4_9MICO</name>
<feature type="domain" description="HTH luxR-type" evidence="1">
    <location>
        <begin position="825"/>
        <end position="890"/>
    </location>
</feature>
<evidence type="ECO:0000259" key="1">
    <source>
        <dbReference type="PROSITE" id="PS50043"/>
    </source>
</evidence>
<dbReference type="CDD" id="cd06170">
    <property type="entry name" value="LuxR_C_like"/>
    <property type="match status" value="1"/>
</dbReference>
<evidence type="ECO:0000313" key="2">
    <source>
        <dbReference type="EMBL" id="PPL18712.1"/>
    </source>
</evidence>
<dbReference type="PRINTS" id="PR00038">
    <property type="entry name" value="HTHLUXR"/>
</dbReference>
<dbReference type="Gene3D" id="1.10.10.10">
    <property type="entry name" value="Winged helix-like DNA-binding domain superfamily/Winged helix DNA-binding domain"/>
    <property type="match status" value="1"/>
</dbReference>
<dbReference type="EMBL" id="MPZN01000028">
    <property type="protein sequence ID" value="PPL18712.1"/>
    <property type="molecule type" value="Genomic_DNA"/>
</dbReference>
<accession>A0ABX5AUZ4</accession>
<sequence length="896" mass="93034">MRKTEAGNPPTTEGALLSRTATISRQAAPPDAHPLLRGAAQPDGSALLEGPEQLVIVRALPGMGKTRSVDAWRALCEERGVQTTIASARELRMPLAALIAEAAATASGRVHTLVIDDAELLTAPQLGQLYAQLQVEPGLRAVLCTSCAAAADAPALPAGLSVREVGAAQLKLTVRQNATTVHQDPDAQHDPDASPSALAAQLLQTADGWPGLMIRLADAATAGGTELESAGAEGAAAAVALAVGTPAVAQWLRAAVERALGDGELLSIARRMALAPQLLERHIALLGLEGDVVVGTLSTLGFFVQSGAAGASGARQMVPAIRAVLRDDARTHSPAEFREWNRVFADGLVGHGGRDEIWVALEHARAAEAWDILASLWARHGLGLLNRNFAVAVAAYSDLPDGAIREYPELRLAQLVLMSLDAAGSAPGATAGSTAGGVWLRASTQAATPLLPQLSDSTTADGLIGVMSAVLVNQRVTGAVAGALESSRLLAEQLEQRAALGELPSASNYAWARFQHAVTLLLADDLPGSLAAATDSYEWAVGAGIDAEHVVVNAAAHLALCHALSGAEQDALDWLDVAGPHDPSQWHGTLTRVPAQVAAAYVATERLDRAAAELALAATGDGSAPIEMWPFVAAQAARSALTFGDPTVMLAEFDRVELAQARLGRTGSNGALLMMARTRADGLIATGAAGRAVELLEMVAHRVCAAKPDAVPELLVSNARAHLYGGREAQAARLASTAVNSRRTAPTDGVEASLILAEALLRQGEEEAAVEAFTHAHALAVHRRQWRVFLGIPRESLARLAAASGATLPAVAAERLAGLNPLFPESEQIAELTARELVVLDGLRGGGSTAEVAAALSVSPNTVKSQIASIFAKLGVRDRERALSVAERRGLLRRRP</sequence>
<dbReference type="SMART" id="SM00421">
    <property type="entry name" value="HTH_LUXR"/>
    <property type="match status" value="1"/>
</dbReference>
<organism evidence="2 3">
    <name type="scientific">Microterricola pindariensis</name>
    <dbReference type="NCBI Taxonomy" id="478010"/>
    <lineage>
        <taxon>Bacteria</taxon>
        <taxon>Bacillati</taxon>
        <taxon>Actinomycetota</taxon>
        <taxon>Actinomycetes</taxon>
        <taxon>Micrococcales</taxon>
        <taxon>Microbacteriaceae</taxon>
        <taxon>Microterricola</taxon>
    </lineage>
</organism>
<dbReference type="Gene3D" id="1.25.40.10">
    <property type="entry name" value="Tetratricopeptide repeat domain"/>
    <property type="match status" value="1"/>
</dbReference>
<dbReference type="InterPro" id="IPR011990">
    <property type="entry name" value="TPR-like_helical_dom_sf"/>
</dbReference>
<dbReference type="PROSITE" id="PS50043">
    <property type="entry name" value="HTH_LUXR_2"/>
    <property type="match status" value="1"/>
</dbReference>
<evidence type="ECO:0000313" key="3">
    <source>
        <dbReference type="Proteomes" id="UP000237755"/>
    </source>
</evidence>
<dbReference type="InterPro" id="IPR036388">
    <property type="entry name" value="WH-like_DNA-bd_sf"/>
</dbReference>
<proteinExistence type="predicted"/>